<proteinExistence type="predicted"/>
<evidence type="ECO:0008006" key="4">
    <source>
        <dbReference type="Google" id="ProtNLM"/>
    </source>
</evidence>
<dbReference type="InterPro" id="IPR023214">
    <property type="entry name" value="HAD_sf"/>
</dbReference>
<evidence type="ECO:0000313" key="3">
    <source>
        <dbReference type="Proteomes" id="UP000243515"/>
    </source>
</evidence>
<dbReference type="Gene3D" id="1.10.150.720">
    <property type="entry name" value="Haloacid dehalogenase-like hydrolase"/>
    <property type="match status" value="1"/>
</dbReference>
<comment type="caution">
    <text evidence="2">The sequence shown here is derived from an EMBL/GenBank/DDBJ whole genome shotgun (WGS) entry which is preliminary data.</text>
</comment>
<gene>
    <name evidence="2" type="ORF">Egran_03397</name>
</gene>
<feature type="region of interest" description="Disordered" evidence="1">
    <location>
        <begin position="196"/>
        <end position="216"/>
    </location>
</feature>
<dbReference type="InterPro" id="IPR036412">
    <property type="entry name" value="HAD-like_sf"/>
</dbReference>
<dbReference type="EMBL" id="NPHW01003858">
    <property type="protein sequence ID" value="OXV08843.1"/>
    <property type="molecule type" value="Genomic_DNA"/>
</dbReference>
<protein>
    <recommendedName>
        <fullName evidence="4">Haloacid dehalogenase-like hydrolase</fullName>
    </recommendedName>
</protein>
<feature type="compositionally biased region" description="Basic and acidic residues" evidence="1">
    <location>
        <begin position="196"/>
        <end position="210"/>
    </location>
</feature>
<dbReference type="OrthoDB" id="444127at2759"/>
<evidence type="ECO:0000313" key="2">
    <source>
        <dbReference type="EMBL" id="OXV08843.1"/>
    </source>
</evidence>
<dbReference type="AlphaFoldDB" id="A0A232LXF7"/>
<dbReference type="InterPro" id="IPR051828">
    <property type="entry name" value="HAD-like_hydrolase_domain"/>
</dbReference>
<dbReference type="GO" id="GO:0005634">
    <property type="term" value="C:nucleus"/>
    <property type="evidence" value="ECO:0007669"/>
    <property type="project" value="TreeGrafter"/>
</dbReference>
<organism evidence="2 3">
    <name type="scientific">Elaphomyces granulatus</name>
    <dbReference type="NCBI Taxonomy" id="519963"/>
    <lineage>
        <taxon>Eukaryota</taxon>
        <taxon>Fungi</taxon>
        <taxon>Dikarya</taxon>
        <taxon>Ascomycota</taxon>
        <taxon>Pezizomycotina</taxon>
        <taxon>Eurotiomycetes</taxon>
        <taxon>Eurotiomycetidae</taxon>
        <taxon>Eurotiales</taxon>
        <taxon>Elaphomycetaceae</taxon>
        <taxon>Elaphomyces</taxon>
    </lineage>
</organism>
<dbReference type="InterPro" id="IPR044924">
    <property type="entry name" value="HAD-SF_hydro_IA_REG-2-like_cap"/>
</dbReference>
<reference evidence="2 3" key="1">
    <citation type="journal article" date="2015" name="Environ. Microbiol.">
        <title>Metagenome sequence of Elaphomyces granulatus from sporocarp tissue reveals Ascomycota ectomycorrhizal fingerprints of genome expansion and a Proteobacteria-rich microbiome.</title>
        <authorList>
            <person name="Quandt C.A."/>
            <person name="Kohler A."/>
            <person name="Hesse C.N."/>
            <person name="Sharpton T.J."/>
            <person name="Martin F."/>
            <person name="Spatafora J.W."/>
        </authorList>
    </citation>
    <scope>NUCLEOTIDE SEQUENCE [LARGE SCALE GENOMIC DNA]</scope>
    <source>
        <strain evidence="2 3">OSC145934</strain>
    </source>
</reference>
<accession>A0A232LXF7</accession>
<name>A0A232LXF7_9EURO</name>
<keyword evidence="3" id="KW-1185">Reference proteome</keyword>
<dbReference type="Proteomes" id="UP000243515">
    <property type="component" value="Unassembled WGS sequence"/>
</dbReference>
<sequence length="343" mass="38566">MRQKTLLVTFDAFSTLFHPRKPVPEQYASIAHSYGLSSSLVTPSRLDAAFRVAFKAQNKRLPNYGREEALRGRYGGPRQWWGDVVRESFMRLVQGKDGNDDSRLQAQISLALSKGMVEEVVDRFASREGYALYDDVTPLFQRLRTWRMDGPKRGAARPFDRIIVGVVSNSDDRISAVLESLGLNVGAVRADQDKRSMKLPGFEERRDKTTPSRGSLRVQENSDIDMIITSYEAGGEKPDKLIFDVAKRQAHRLVCGSDDAMSPAEQACMVTKHLDSSDWVCMHVGDDYEKDYRGAINAGWSSRLLLREPPNLDHQPGSPQDAAAIQTLDELIPELEKDIEIHK</sequence>
<dbReference type="PANTHER" id="PTHR46191">
    <property type="match status" value="1"/>
</dbReference>
<dbReference type="Gene3D" id="3.40.50.1000">
    <property type="entry name" value="HAD superfamily/HAD-like"/>
    <property type="match status" value="1"/>
</dbReference>
<dbReference type="SUPFAM" id="SSF56784">
    <property type="entry name" value="HAD-like"/>
    <property type="match status" value="1"/>
</dbReference>
<evidence type="ECO:0000256" key="1">
    <source>
        <dbReference type="SAM" id="MobiDB-lite"/>
    </source>
</evidence>
<dbReference type="PANTHER" id="PTHR46191:SF2">
    <property type="entry name" value="HALOACID DEHALOGENASE-LIKE HYDROLASE DOMAIN-CONTAINING PROTEIN 3"/>
    <property type="match status" value="1"/>
</dbReference>